<dbReference type="AlphaFoldDB" id="A0A4Y9YTV3"/>
<dbReference type="EC" id="1.14.11.66" evidence="2"/>
<evidence type="ECO:0000313" key="12">
    <source>
        <dbReference type="Proteomes" id="UP000298327"/>
    </source>
</evidence>
<evidence type="ECO:0000259" key="9">
    <source>
        <dbReference type="PROSITE" id="PS51184"/>
    </source>
</evidence>
<dbReference type="SUPFAM" id="SSF51197">
    <property type="entry name" value="Clavaminate synthase-like"/>
    <property type="match status" value="1"/>
</dbReference>
<dbReference type="Pfam" id="PF02375">
    <property type="entry name" value="JmjN"/>
    <property type="match status" value="1"/>
</dbReference>
<proteinExistence type="inferred from homology"/>
<evidence type="ECO:0000256" key="4">
    <source>
        <dbReference type="ARBA" id="ARBA00022771"/>
    </source>
</evidence>
<dbReference type="InterPro" id="IPR003347">
    <property type="entry name" value="JmjC_dom"/>
</dbReference>
<dbReference type="PANTHER" id="PTHR10694:SF7">
    <property type="entry name" value="[HISTONE H3]-TRIMETHYL-L-LYSINE(9) DEMETHYLASE"/>
    <property type="match status" value="1"/>
</dbReference>
<evidence type="ECO:0000259" key="8">
    <source>
        <dbReference type="PROSITE" id="PS51183"/>
    </source>
</evidence>
<comment type="caution">
    <text evidence="11">The sequence shown here is derived from an EMBL/GenBank/DDBJ whole genome shotgun (WGS) entry which is preliminary data.</text>
</comment>
<evidence type="ECO:0000256" key="1">
    <source>
        <dbReference type="ARBA" id="ARBA00009711"/>
    </source>
</evidence>
<dbReference type="Pfam" id="PF02373">
    <property type="entry name" value="JmjC"/>
    <property type="match status" value="1"/>
</dbReference>
<dbReference type="Gene3D" id="3.30.40.10">
    <property type="entry name" value="Zinc/RING finger domain, C3HC4 (zinc finger)"/>
    <property type="match status" value="1"/>
</dbReference>
<feature type="compositionally biased region" description="Low complexity" evidence="7">
    <location>
        <begin position="1"/>
        <end position="17"/>
    </location>
</feature>
<organism evidence="11 12">
    <name type="scientific">Dentipellis fragilis</name>
    <dbReference type="NCBI Taxonomy" id="205917"/>
    <lineage>
        <taxon>Eukaryota</taxon>
        <taxon>Fungi</taxon>
        <taxon>Dikarya</taxon>
        <taxon>Basidiomycota</taxon>
        <taxon>Agaricomycotina</taxon>
        <taxon>Agaricomycetes</taxon>
        <taxon>Russulales</taxon>
        <taxon>Hericiaceae</taxon>
        <taxon>Dentipellis</taxon>
    </lineage>
</organism>
<feature type="region of interest" description="Disordered" evidence="7">
    <location>
        <begin position="944"/>
        <end position="969"/>
    </location>
</feature>
<dbReference type="SMART" id="SM00558">
    <property type="entry name" value="JmjC"/>
    <property type="match status" value="1"/>
</dbReference>
<evidence type="ECO:0000256" key="5">
    <source>
        <dbReference type="ARBA" id="ARBA00022833"/>
    </source>
</evidence>
<dbReference type="EMBL" id="SEOQ01000327">
    <property type="protein sequence ID" value="TFY65592.1"/>
    <property type="molecule type" value="Genomic_DNA"/>
</dbReference>
<comment type="catalytic activity">
    <reaction evidence="6">
        <text>N(6),N(6),N(6)-trimethyl-L-lysyl(9)-[histone H3] + 2 2-oxoglutarate + 2 O2 = N(6)-methyl-L-lysyl(9)-[histone H3] + 2 formaldehyde + 2 succinate + 2 CO2</text>
        <dbReference type="Rhea" id="RHEA:60200"/>
        <dbReference type="Rhea" id="RHEA-COMP:15538"/>
        <dbReference type="Rhea" id="RHEA-COMP:15542"/>
        <dbReference type="ChEBI" id="CHEBI:15379"/>
        <dbReference type="ChEBI" id="CHEBI:16526"/>
        <dbReference type="ChEBI" id="CHEBI:16810"/>
        <dbReference type="ChEBI" id="CHEBI:16842"/>
        <dbReference type="ChEBI" id="CHEBI:30031"/>
        <dbReference type="ChEBI" id="CHEBI:61929"/>
        <dbReference type="ChEBI" id="CHEBI:61961"/>
        <dbReference type="EC" id="1.14.11.66"/>
    </reaction>
</comment>
<dbReference type="PROSITE" id="PS51183">
    <property type="entry name" value="JMJN"/>
    <property type="match status" value="1"/>
</dbReference>
<dbReference type="SMART" id="SM00545">
    <property type="entry name" value="JmjN"/>
    <property type="match status" value="1"/>
</dbReference>
<feature type="compositionally biased region" description="Polar residues" evidence="7">
    <location>
        <begin position="211"/>
        <end position="225"/>
    </location>
</feature>
<dbReference type="InterPro" id="IPR013083">
    <property type="entry name" value="Znf_RING/FYVE/PHD"/>
</dbReference>
<dbReference type="PANTHER" id="PTHR10694">
    <property type="entry name" value="LYSINE-SPECIFIC DEMETHYLASE"/>
    <property type="match status" value="1"/>
</dbReference>
<feature type="region of interest" description="Disordered" evidence="7">
    <location>
        <begin position="1"/>
        <end position="56"/>
    </location>
</feature>
<dbReference type="InterPro" id="IPR034732">
    <property type="entry name" value="EPHD"/>
</dbReference>
<dbReference type="CDD" id="cd15571">
    <property type="entry name" value="ePHD"/>
    <property type="match status" value="1"/>
</dbReference>
<dbReference type="InterPro" id="IPR003349">
    <property type="entry name" value="JmjN"/>
</dbReference>
<gene>
    <name evidence="11" type="ORF">EVG20_g5496</name>
</gene>
<keyword evidence="4" id="KW-0863">Zinc-finger</keyword>
<evidence type="ECO:0000256" key="3">
    <source>
        <dbReference type="ARBA" id="ARBA00022723"/>
    </source>
</evidence>
<evidence type="ECO:0000259" key="10">
    <source>
        <dbReference type="PROSITE" id="PS51805"/>
    </source>
</evidence>
<dbReference type="STRING" id="205917.A0A4Y9YTV3"/>
<evidence type="ECO:0000256" key="2">
    <source>
        <dbReference type="ARBA" id="ARBA00012900"/>
    </source>
</evidence>
<feature type="compositionally biased region" description="Polar residues" evidence="7">
    <location>
        <begin position="958"/>
        <end position="969"/>
    </location>
</feature>
<dbReference type="Gene3D" id="2.60.120.650">
    <property type="entry name" value="Cupin"/>
    <property type="match status" value="2"/>
</dbReference>
<dbReference type="OrthoDB" id="9547406at2759"/>
<feature type="compositionally biased region" description="Basic and acidic residues" evidence="7">
    <location>
        <begin position="161"/>
        <end position="172"/>
    </location>
</feature>
<dbReference type="GO" id="GO:0051864">
    <property type="term" value="F:histone H3K36 demethylase activity"/>
    <property type="evidence" value="ECO:0007669"/>
    <property type="project" value="TreeGrafter"/>
</dbReference>
<dbReference type="PROSITE" id="PS51805">
    <property type="entry name" value="EPHD"/>
    <property type="match status" value="1"/>
</dbReference>
<dbReference type="PROSITE" id="PS51184">
    <property type="entry name" value="JMJC"/>
    <property type="match status" value="1"/>
</dbReference>
<evidence type="ECO:0000313" key="11">
    <source>
        <dbReference type="EMBL" id="TFY65592.1"/>
    </source>
</evidence>
<dbReference type="GO" id="GO:0005634">
    <property type="term" value="C:nucleus"/>
    <property type="evidence" value="ECO:0007669"/>
    <property type="project" value="TreeGrafter"/>
</dbReference>
<evidence type="ECO:0000256" key="7">
    <source>
        <dbReference type="SAM" id="MobiDB-lite"/>
    </source>
</evidence>
<keyword evidence="5" id="KW-0862">Zinc</keyword>
<feature type="compositionally biased region" description="Basic and acidic residues" evidence="7">
    <location>
        <begin position="579"/>
        <end position="595"/>
    </location>
</feature>
<keyword evidence="3" id="KW-0479">Metal-binding</keyword>
<feature type="compositionally biased region" description="Pro residues" evidence="7">
    <location>
        <begin position="1156"/>
        <end position="1166"/>
    </location>
</feature>
<sequence>MPTSTREPSETPSRSPSPSMPAQPDHFYGSEGVPLPPSPESDGRTWLNPDDDPYASRGIPVFKPSMEEFQDFEGYMNKIECWGMRSGIVKVIPPKEWKDTLPSIMEQLAAVKLKSPIEQHMLGNAGRYLQQNMEKRRTMSVREWAELCEQEDLRAPGVDDVGLHHAPRNEGRSKRRKKTDATTRTETAEPDAAVEVKTEIEGDGELPKATSDGQPSYSHESSAHSIPTPAASVAAAEEQIDKDHSTKAASPSPSMRQTLEPEEEGMGEAADDKSKVKGKGGRQPRTKEMREASLAQRQAKDVAFLENFDPDSDWLPPNTTPFDYTPEFCLKLERQFWRNLGFGKPAWYGADMQGSLFTDETTAWNVAHLPSTLSRILPSSRNGLPGVNTPYLYFGMWRATFAWHVEDMDLFSINYIHFGAGKFWYAVPQGRAGALEQTMRGYFPDGPSRCPQFLRHKSYLASPNLLAKASCRPNTLVQNAGEFVITYPRGYHAGFNLGFNCAESVNFALESWLELGRKAKACQCISDSVRIDVDELLREREAERLIEEARLAKANTKSKKRKSEEGAPASKTKKAKTKSKPESKSKTESKGRPESKASTSGTAPLPKVSLTIKLGPKPKAPEPFPCCLCCSMDTNGLLPVQDPPTASHAAYAEVKVWQAHEECANVLPETWVDEIEIGGMPEDGTPKKMKAVFGVDAIVKDRWNLKCSACTKNRPKMHGAPVQCTKGKCSKAFHVSCARDGAASNIMYRTLGFVEKEVVFTEPPMEAAPIAQPPFGAVPMDVDHPFGNQAGGEMAIDAPDPSVYKTIRKLEIELLCPQHNPAVTEAKKASKQDKIRSQLLALEPMARIKIRVSAGVFEVSLCRVLDENKSVEVLWDKGVKREFKWGSVVFGSTEGQTVGQMPTEAVVAPDTQILQAQLLQQQHDGQSAAPVTFPSFTVAMAATNRQSASATPQPPQAGPSQPTQSAGYVNYNPATTTYQYGQDVWPYYMSSYTQQQPASMKYPTNTAGYSQQQASSSSYPYATYAQTPYTAQQLGFASTSFTGYGMNQPSASGISSVPTNVQAPTAENNTTSAATSAMASVTPPSTAPAMTYIPAPAALTLAPTGPHVPQAPMQPQAPPVHSFSLPLGPTAGSIHAPSPSSNMLAASSLAQATGPVPTPAPAPTPLTRPMALPPQYTQAPKTRQAGIHFQQFYTGPRKPNIGSRSRSQSQAPAAQAKAQNQGGAEQVASARSTGTTPAPAGSPRMGCRIDLDDD</sequence>
<feature type="domain" description="JmjN" evidence="8">
    <location>
        <begin position="59"/>
        <end position="100"/>
    </location>
</feature>
<feature type="region of interest" description="Disordered" evidence="7">
    <location>
        <begin position="553"/>
        <end position="614"/>
    </location>
</feature>
<dbReference type="GO" id="GO:0008270">
    <property type="term" value="F:zinc ion binding"/>
    <property type="evidence" value="ECO:0007669"/>
    <property type="project" value="UniProtKB-KW"/>
</dbReference>
<feature type="domain" description="JmjC" evidence="9">
    <location>
        <begin position="358"/>
        <end position="524"/>
    </location>
</feature>
<feature type="compositionally biased region" description="Polar residues" evidence="7">
    <location>
        <begin position="247"/>
        <end position="257"/>
    </location>
</feature>
<feature type="domain" description="PHD-type" evidence="10">
    <location>
        <begin position="624"/>
        <end position="758"/>
    </location>
</feature>
<dbReference type="GO" id="GO:0140684">
    <property type="term" value="F:histone H3K9me2/H3K9me3 demethylase activity"/>
    <property type="evidence" value="ECO:0007669"/>
    <property type="project" value="UniProtKB-EC"/>
</dbReference>
<protein>
    <recommendedName>
        <fullName evidence="2">[histone H3]-trimethyl-L-lysine(9) demethylase</fullName>
        <ecNumber evidence="2">1.14.11.66</ecNumber>
    </recommendedName>
</protein>
<feature type="region of interest" description="Disordered" evidence="7">
    <location>
        <begin position="1150"/>
        <end position="1254"/>
    </location>
</feature>
<dbReference type="GO" id="GO:0000785">
    <property type="term" value="C:chromatin"/>
    <property type="evidence" value="ECO:0007669"/>
    <property type="project" value="TreeGrafter"/>
</dbReference>
<feature type="region of interest" description="Disordered" evidence="7">
    <location>
        <begin position="158"/>
        <end position="293"/>
    </location>
</feature>
<name>A0A4Y9YTV3_9AGAM</name>
<comment type="similarity">
    <text evidence="1">Belongs to the JHDM3 histone demethylase family.</text>
</comment>
<feature type="compositionally biased region" description="Low complexity" evidence="7">
    <location>
        <begin position="1202"/>
        <end position="1226"/>
    </location>
</feature>
<keyword evidence="12" id="KW-1185">Reference proteome</keyword>
<reference evidence="11 12" key="1">
    <citation type="submission" date="2019-02" db="EMBL/GenBank/DDBJ databases">
        <title>Genome sequencing of the rare red list fungi Dentipellis fragilis.</title>
        <authorList>
            <person name="Buettner E."/>
            <person name="Kellner H."/>
        </authorList>
    </citation>
    <scope>NUCLEOTIDE SEQUENCE [LARGE SCALE GENOMIC DNA]</scope>
    <source>
        <strain evidence="11 12">DSM 105465</strain>
    </source>
</reference>
<dbReference type="Pfam" id="PF13771">
    <property type="entry name" value="zf-HC5HC2H"/>
    <property type="match status" value="1"/>
</dbReference>
<accession>A0A4Y9YTV3</accession>
<evidence type="ECO:0000256" key="6">
    <source>
        <dbReference type="ARBA" id="ARBA00049349"/>
    </source>
</evidence>
<dbReference type="GO" id="GO:0010468">
    <property type="term" value="P:regulation of gene expression"/>
    <property type="evidence" value="ECO:0007669"/>
    <property type="project" value="TreeGrafter"/>
</dbReference>
<dbReference type="Proteomes" id="UP000298327">
    <property type="component" value="Unassembled WGS sequence"/>
</dbReference>